<protein>
    <submittedName>
        <fullName evidence="2">Uncharacterized protein</fullName>
    </submittedName>
</protein>
<dbReference type="AlphaFoldDB" id="A0A1R3KXW4"/>
<proteinExistence type="predicted"/>
<dbReference type="OrthoDB" id="990187at2759"/>
<keyword evidence="3" id="KW-1185">Reference proteome</keyword>
<reference evidence="3" key="1">
    <citation type="submission" date="2013-09" db="EMBL/GenBank/DDBJ databases">
        <title>Corchorus olitorius genome sequencing.</title>
        <authorList>
            <person name="Alam M."/>
            <person name="Haque M.S."/>
            <person name="Islam M.S."/>
            <person name="Emdad E.M."/>
            <person name="Islam M.M."/>
            <person name="Ahmed B."/>
            <person name="Halim A."/>
            <person name="Hossen Q.M.M."/>
            <person name="Hossain M.Z."/>
            <person name="Ahmed R."/>
            <person name="Khan M.M."/>
            <person name="Islam R."/>
            <person name="Rashid M.M."/>
            <person name="Khan S.A."/>
            <person name="Rahman M.S."/>
            <person name="Alam M."/>
            <person name="Yahiya A.S."/>
            <person name="Khan M.S."/>
            <person name="Azam M.S."/>
            <person name="Haque T."/>
            <person name="Lashkar M.Z.H."/>
            <person name="Akhand A.I."/>
            <person name="Morshed G."/>
            <person name="Roy S."/>
            <person name="Uddin K.S."/>
            <person name="Rabeya T."/>
            <person name="Hossain A.S."/>
            <person name="Chowdhury A."/>
            <person name="Snigdha A.R."/>
            <person name="Mortoza M.S."/>
            <person name="Matin S.A."/>
            <person name="Hoque S.M.E."/>
            <person name="Islam M.K."/>
            <person name="Roy D.K."/>
            <person name="Haider R."/>
            <person name="Moosa M.M."/>
            <person name="Elias S.M."/>
            <person name="Hasan A.M."/>
            <person name="Jahan S."/>
            <person name="Shafiuddin M."/>
            <person name="Mahmood N."/>
            <person name="Shommy N.S."/>
        </authorList>
    </citation>
    <scope>NUCLEOTIDE SEQUENCE [LARGE SCALE GENOMIC DNA]</scope>
    <source>
        <strain evidence="3">cv. O-4</strain>
    </source>
</reference>
<evidence type="ECO:0000313" key="3">
    <source>
        <dbReference type="Proteomes" id="UP000187203"/>
    </source>
</evidence>
<comment type="caution">
    <text evidence="2">The sequence shown here is derived from an EMBL/GenBank/DDBJ whole genome shotgun (WGS) entry which is preliminary data.</text>
</comment>
<feature type="compositionally biased region" description="Polar residues" evidence="1">
    <location>
        <begin position="609"/>
        <end position="623"/>
    </location>
</feature>
<sequence length="646" mass="70403">MELQVEKASLELDILKGNLKEYEVENTKEASLDEILHCEKNLKNSLQLITEKKEMLAKQYPSYGQGQTLVLQRQGQAPLAYNNAVGNQEKTQGKKRSRAKVLRLPNGASSSYAINPQAVAAYYPPGYPYVPLQSQIPPAYPPIQPYYWDPTAVSAQNVYPSSMLGNPSMTQPQPIMGNPAMPVINPYQQPVAYGTSTSYQPIRPYMMHQQLGGVGSSYAQQMMRENQIAPSIPNYQKPAGGFRDPFLDQSSMGKGKAPYVQLQHTGIFGNQYKGMLANDKPSGSGTQQNPTLTPYHTYINSNAQKDPSQQLRFGLNETSLLSNSAFKTTQNVASQTRVGLNGVNLLSNPTFNTTQSTITSQPQMSQLLGVGLNGMNLLSNSTVTTTTQSTVSSQPQISQLRVGPNGLLSNPTLKSTQNVASQTPMSQLRVGPNGVSLLIHPTVNTTQNIASQPPMSQLLAGLSEVNLFSNNPNLKSTQNVASQPPLMSQQLEVGPNAVTLLSKPTYNIQVDSNEVSLFSGSTLTTTQNLDVTTTMNFERAPSESFFSDIDIGSIINLTLKDGGNIDNGSNHDNNIIGNPNGPTQENPPPMSPTESFFLESFLNEVEMENNTAESQAAENNEGNSMDWDDLTFPENLNFDDLDDLLF</sequence>
<feature type="compositionally biased region" description="Polar residues" evidence="1">
    <location>
        <begin position="568"/>
        <end position="584"/>
    </location>
</feature>
<dbReference type="EMBL" id="AWUE01010156">
    <property type="protein sequence ID" value="OMP11868.1"/>
    <property type="molecule type" value="Genomic_DNA"/>
</dbReference>
<accession>A0A1R3KXW4</accession>
<dbReference type="STRING" id="93759.A0A1R3KXW4"/>
<name>A0A1R3KXW4_9ROSI</name>
<dbReference type="Proteomes" id="UP000187203">
    <property type="component" value="Unassembled WGS sequence"/>
</dbReference>
<gene>
    <name evidence="2" type="ORF">COLO4_03633</name>
</gene>
<feature type="region of interest" description="Disordered" evidence="1">
    <location>
        <begin position="568"/>
        <end position="591"/>
    </location>
</feature>
<organism evidence="2 3">
    <name type="scientific">Corchorus olitorius</name>
    <dbReference type="NCBI Taxonomy" id="93759"/>
    <lineage>
        <taxon>Eukaryota</taxon>
        <taxon>Viridiplantae</taxon>
        <taxon>Streptophyta</taxon>
        <taxon>Embryophyta</taxon>
        <taxon>Tracheophyta</taxon>
        <taxon>Spermatophyta</taxon>
        <taxon>Magnoliopsida</taxon>
        <taxon>eudicotyledons</taxon>
        <taxon>Gunneridae</taxon>
        <taxon>Pentapetalae</taxon>
        <taxon>rosids</taxon>
        <taxon>malvids</taxon>
        <taxon>Malvales</taxon>
        <taxon>Malvaceae</taxon>
        <taxon>Grewioideae</taxon>
        <taxon>Apeibeae</taxon>
        <taxon>Corchorus</taxon>
    </lineage>
</organism>
<evidence type="ECO:0000256" key="1">
    <source>
        <dbReference type="SAM" id="MobiDB-lite"/>
    </source>
</evidence>
<evidence type="ECO:0000313" key="2">
    <source>
        <dbReference type="EMBL" id="OMP11868.1"/>
    </source>
</evidence>
<feature type="region of interest" description="Disordered" evidence="1">
    <location>
        <begin position="609"/>
        <end position="632"/>
    </location>
</feature>